<dbReference type="Pfam" id="PF00768">
    <property type="entry name" value="Peptidase_S11"/>
    <property type="match status" value="1"/>
</dbReference>
<dbReference type="GO" id="GO:0009002">
    <property type="term" value="F:serine-type D-Ala-D-Ala carboxypeptidase activity"/>
    <property type="evidence" value="ECO:0007669"/>
    <property type="project" value="InterPro"/>
</dbReference>
<feature type="domain" description="Peptidase S11 D-alanyl-D-alanine carboxypeptidase A N-terminal" evidence="1">
    <location>
        <begin position="78"/>
        <end position="266"/>
    </location>
</feature>
<protein>
    <submittedName>
        <fullName evidence="2">D-alanyl-D-alanine carboxypeptidase</fullName>
    </submittedName>
</protein>
<comment type="caution">
    <text evidence="2">The sequence shown here is derived from an EMBL/GenBank/DDBJ whole genome shotgun (WGS) entry which is preliminary data.</text>
</comment>
<gene>
    <name evidence="2" type="ORF">D8Y23_12160</name>
</gene>
<organism evidence="2 3">
    <name type="scientific">Microbacterium enclense</name>
    <dbReference type="NCBI Taxonomy" id="993073"/>
    <lineage>
        <taxon>Bacteria</taxon>
        <taxon>Bacillati</taxon>
        <taxon>Actinomycetota</taxon>
        <taxon>Actinomycetes</taxon>
        <taxon>Micrococcales</taxon>
        <taxon>Microbacteriaceae</taxon>
        <taxon>Microbacterium</taxon>
    </lineage>
</organism>
<keyword evidence="2" id="KW-0645">Protease</keyword>
<dbReference type="Proteomes" id="UP000285970">
    <property type="component" value="Unassembled WGS sequence"/>
</dbReference>
<keyword evidence="2" id="KW-0121">Carboxypeptidase</keyword>
<dbReference type="Gene3D" id="3.40.710.10">
    <property type="entry name" value="DD-peptidase/beta-lactamase superfamily"/>
    <property type="match status" value="1"/>
</dbReference>
<reference evidence="2 3" key="1">
    <citation type="journal article" date="2018" name="Front. Microbiol.">
        <title>Novel Insights Into Bacterial Dimethylsulfoniopropionate Catabolism in the East China Sea.</title>
        <authorList>
            <person name="Liu J."/>
            <person name="Liu J."/>
            <person name="Zhang S.H."/>
            <person name="Liang J."/>
            <person name="Lin H."/>
            <person name="Song D."/>
            <person name="Yang G.P."/>
            <person name="Todd J.D."/>
            <person name="Zhang X.H."/>
        </authorList>
    </citation>
    <scope>NUCLEOTIDE SEQUENCE [LARGE SCALE GENOMIC DNA]</scope>
    <source>
        <strain evidence="2 3">ZYFD042</strain>
    </source>
</reference>
<evidence type="ECO:0000259" key="1">
    <source>
        <dbReference type="Pfam" id="PF00768"/>
    </source>
</evidence>
<keyword evidence="2" id="KW-0378">Hydrolase</keyword>
<sequence>MVLVTILAVFGGAGGYVWWASSAPLPAPTLATQPPGVTAGEAATVRLPSSGALRVSVSGGEQYLGEDTDGAWAVSGGDEARPIASIAKLITALVVLDRHPLNGLNDPGPTIAFTEADTDLYDQFYVRGATIATMPDDTRLSLHDALATMLLPSASNYAVAIARWGFGSEGAYVDAARAWLDANGLASTRIVDATGIDDRNTSTPRDLVAIGKIAEANPALAAIVAMRSISLPDGPGYITNTNDLLGTEGVRGLKTGNLGEGTFNLLFSSLLDVGIGPPLHVTGVRLGGATHDITDQDVAALLGSIRAGFHDVTVGSAGDGVGTITTAWGAQAQVALSRTVVIRTWSDTPITPSVVIETPEAWADGETVGTVTWTGGPTTASSELQILGDLEPPTLWWRLTHPGQLGG</sequence>
<evidence type="ECO:0000313" key="2">
    <source>
        <dbReference type="EMBL" id="RWR17143.1"/>
    </source>
</evidence>
<proteinExistence type="predicted"/>
<accession>A0A3S3P2P5</accession>
<dbReference type="OrthoDB" id="5241551at2"/>
<dbReference type="InterPro" id="IPR012338">
    <property type="entry name" value="Beta-lactam/transpept-like"/>
</dbReference>
<dbReference type="InterPro" id="IPR001967">
    <property type="entry name" value="Peptidase_S11_N"/>
</dbReference>
<dbReference type="EMBL" id="RBZY01000044">
    <property type="protein sequence ID" value="RWR17143.1"/>
    <property type="molecule type" value="Genomic_DNA"/>
</dbReference>
<dbReference type="GO" id="GO:0006508">
    <property type="term" value="P:proteolysis"/>
    <property type="evidence" value="ECO:0007669"/>
    <property type="project" value="InterPro"/>
</dbReference>
<name>A0A3S3P2P5_9MICO</name>
<dbReference type="AlphaFoldDB" id="A0A3S3P2P5"/>
<evidence type="ECO:0000313" key="3">
    <source>
        <dbReference type="Proteomes" id="UP000285970"/>
    </source>
</evidence>
<dbReference type="SUPFAM" id="SSF56601">
    <property type="entry name" value="beta-lactamase/transpeptidase-like"/>
    <property type="match status" value="1"/>
</dbReference>